<keyword evidence="3" id="KW-1185">Reference proteome</keyword>
<evidence type="ECO:0000313" key="3">
    <source>
        <dbReference type="Proteomes" id="UP000489600"/>
    </source>
</evidence>
<proteinExistence type="predicted"/>
<dbReference type="Proteomes" id="UP000489600">
    <property type="component" value="Unassembled WGS sequence"/>
</dbReference>
<feature type="compositionally biased region" description="Basic and acidic residues" evidence="1">
    <location>
        <begin position="77"/>
        <end position="94"/>
    </location>
</feature>
<gene>
    <name evidence="2" type="ORF">ANE_LOCUS2384</name>
</gene>
<dbReference type="AlphaFoldDB" id="A0A565AS66"/>
<protein>
    <submittedName>
        <fullName evidence="2">Uncharacterized protein</fullName>
    </submittedName>
</protein>
<dbReference type="PANTHER" id="PTHR35111:SF5">
    <property type="entry name" value="F10A5.9"/>
    <property type="match status" value="1"/>
</dbReference>
<feature type="region of interest" description="Disordered" evidence="1">
    <location>
        <begin position="75"/>
        <end position="94"/>
    </location>
</feature>
<comment type="caution">
    <text evidence="2">The sequence shown here is derived from an EMBL/GenBank/DDBJ whole genome shotgun (WGS) entry which is preliminary data.</text>
</comment>
<dbReference type="OrthoDB" id="1840016at2759"/>
<reference evidence="2" key="1">
    <citation type="submission" date="2019-07" db="EMBL/GenBank/DDBJ databases">
        <authorList>
            <person name="Dittberner H."/>
        </authorList>
    </citation>
    <scope>NUCLEOTIDE SEQUENCE [LARGE SCALE GENOMIC DNA]</scope>
</reference>
<organism evidence="2 3">
    <name type="scientific">Arabis nemorensis</name>
    <dbReference type="NCBI Taxonomy" id="586526"/>
    <lineage>
        <taxon>Eukaryota</taxon>
        <taxon>Viridiplantae</taxon>
        <taxon>Streptophyta</taxon>
        <taxon>Embryophyta</taxon>
        <taxon>Tracheophyta</taxon>
        <taxon>Spermatophyta</taxon>
        <taxon>Magnoliopsida</taxon>
        <taxon>eudicotyledons</taxon>
        <taxon>Gunneridae</taxon>
        <taxon>Pentapetalae</taxon>
        <taxon>rosids</taxon>
        <taxon>malvids</taxon>
        <taxon>Brassicales</taxon>
        <taxon>Brassicaceae</taxon>
        <taxon>Arabideae</taxon>
        <taxon>Arabis</taxon>
    </lineage>
</organism>
<dbReference type="EMBL" id="CABITT030000001">
    <property type="protein sequence ID" value="VVA91939.1"/>
    <property type="molecule type" value="Genomic_DNA"/>
</dbReference>
<accession>A0A565AS66</accession>
<evidence type="ECO:0000313" key="2">
    <source>
        <dbReference type="EMBL" id="VVA91939.1"/>
    </source>
</evidence>
<name>A0A565AS66_9BRAS</name>
<sequence length="94" mass="11035">MKLFNKFRQILMKLVFTLPSSMRHHKKRKPDSGYGGERLETPKISCSNSYYSSHTHYTEAISDCIDFFNRTSIDSKSQQESEDRIDHDHSCFNV</sequence>
<dbReference type="PANTHER" id="PTHR35111">
    <property type="entry name" value="F10A5.9-RELATED"/>
    <property type="match status" value="1"/>
</dbReference>
<evidence type="ECO:0000256" key="1">
    <source>
        <dbReference type="SAM" id="MobiDB-lite"/>
    </source>
</evidence>